<dbReference type="SUPFAM" id="SSF101898">
    <property type="entry name" value="NHL repeat"/>
    <property type="match status" value="1"/>
</dbReference>
<protein>
    <submittedName>
        <fullName evidence="5">Uncharacterized protein</fullName>
    </submittedName>
</protein>
<sequence length="1002" mass="112132">MTSQKQNVQTDGSTLATRDKKRVKFRGSLKFVSSLLLPLTLGVFTVVITFQQQSAAKQQRDNDRNAAKQLRDQEKQDAELLRKQEKDLDKQRYENSRFDAYIQQIGKLLEKYHGSIKSSEVVATLARVKTLNIFRQLEPQRNVQIIRFLYEAKQLTDTPENRSLDLSTAELSDIDFRESSINKKILNNLSLVNVFLSNATFICIKMAHVNFSSTKFYAANFSLAEIHDADFSSAEFYNTSFTSAEIHDADFSFAEFYNTNSTLTSFFDTAFATTTFQNVSFSSTTFDTANFSLAEIHDVDFSFAEFYITSFTSTSFSNTIFATTTFQNVNFSSTTFGTIGFSSARLENANFSSNSIRYINFTFSSLVNVDFSFCVLYNADFSSAWLANVNFSHAVLFNATFPSATLDDVDFSSAELQKPDFSNAQLTNLNFTSTKLIVANFTGAKVFNTNFHQSSCVASIFNHASLFDCDFWHSNLKHAVFYKANLNQVNFSRANLYKTNFTGANMTKSELNNTLSIHDAILPNETSAHDENLIKDGQADCNISHISGWTLSNGNITTAISNKSSSNFQFTLQSLSTGANMYQRVSLSDKWDSNFWTDSEAVLSAKMSTGVSIELKGIKKNNAVSSMETLINIPANATWAQNGVTIAGGNGRGGASNQLYYPEGLFVDDDQTVVIADFGYNRIMQWRSGDTTNGQAVAGGKGKENGLHQLNGPSDVLIDKETDSLIICDRENRRVVRWSRRSGTTQGEILLDNIWCWGLAMDEQRYFYVSDTEKDEVRRYQLGEQNGTLVAGGNGQGDRLSQLNLPTYLFVDRQQTVYVSDSNNLRVMKWDKGAKEGIVVAGGQGEGSALTQLKYPNGIFVDTLGTLYVADFGNHRVMRWTQGDKKQGTVVVGGNDEGAGANQFNYLVGLSFDRHDLTAMNIDLENAVCYDQEQRSKRYKKNHSNARTPTDLAQETEESFYLPKCPLTEEFSHCSKLHDLQEEVQVIIDEDDDRIDDALHFL</sequence>
<keyword evidence="1" id="KW-0677">Repeat</keyword>
<dbReference type="EMBL" id="CAJNYT010001198">
    <property type="protein sequence ID" value="CAF3399591.1"/>
    <property type="molecule type" value="Genomic_DNA"/>
</dbReference>
<organism evidence="5 6">
    <name type="scientific">Rotaria socialis</name>
    <dbReference type="NCBI Taxonomy" id="392032"/>
    <lineage>
        <taxon>Eukaryota</taxon>
        <taxon>Metazoa</taxon>
        <taxon>Spiralia</taxon>
        <taxon>Gnathifera</taxon>
        <taxon>Rotifera</taxon>
        <taxon>Eurotatoria</taxon>
        <taxon>Bdelloidea</taxon>
        <taxon>Philodinida</taxon>
        <taxon>Philodinidae</taxon>
        <taxon>Rotaria</taxon>
    </lineage>
</organism>
<evidence type="ECO:0000313" key="5">
    <source>
        <dbReference type="EMBL" id="CAF3399591.1"/>
    </source>
</evidence>
<keyword evidence="4" id="KW-1133">Transmembrane helix</keyword>
<dbReference type="Gene3D" id="2.120.10.30">
    <property type="entry name" value="TolB, C-terminal domain"/>
    <property type="match status" value="1"/>
</dbReference>
<dbReference type="PROSITE" id="PS51125">
    <property type="entry name" value="NHL"/>
    <property type="match status" value="1"/>
</dbReference>
<dbReference type="Pfam" id="PF00805">
    <property type="entry name" value="Pentapeptide"/>
    <property type="match status" value="4"/>
</dbReference>
<gene>
    <name evidence="5" type="ORF">GRG538_LOCUS9884</name>
</gene>
<dbReference type="SUPFAM" id="SSF141571">
    <property type="entry name" value="Pentapeptide repeat-like"/>
    <property type="match status" value="3"/>
</dbReference>
<dbReference type="InterPro" id="IPR011042">
    <property type="entry name" value="6-blade_b-propeller_TolB-like"/>
</dbReference>
<feature type="repeat" description="NHL" evidence="2">
    <location>
        <begin position="847"/>
        <end position="883"/>
    </location>
</feature>
<evidence type="ECO:0000256" key="2">
    <source>
        <dbReference type="PROSITE-ProRule" id="PRU00504"/>
    </source>
</evidence>
<evidence type="ECO:0000313" key="6">
    <source>
        <dbReference type="Proteomes" id="UP000663872"/>
    </source>
</evidence>
<feature type="compositionally biased region" description="Basic and acidic residues" evidence="3">
    <location>
        <begin position="58"/>
        <end position="76"/>
    </location>
</feature>
<dbReference type="Proteomes" id="UP000663872">
    <property type="component" value="Unassembled WGS sequence"/>
</dbReference>
<dbReference type="InterPro" id="IPR001646">
    <property type="entry name" value="5peptide_repeat"/>
</dbReference>
<dbReference type="InterPro" id="IPR052949">
    <property type="entry name" value="PA_immunity-related"/>
</dbReference>
<name>A0A818A3B7_9BILA</name>
<dbReference type="AlphaFoldDB" id="A0A818A3B7"/>
<dbReference type="Gene3D" id="2.160.20.80">
    <property type="entry name" value="E3 ubiquitin-protein ligase SopA"/>
    <property type="match status" value="3"/>
</dbReference>
<evidence type="ECO:0000256" key="4">
    <source>
        <dbReference type="SAM" id="Phobius"/>
    </source>
</evidence>
<keyword evidence="4" id="KW-0472">Membrane</keyword>
<dbReference type="InterPro" id="IPR001258">
    <property type="entry name" value="NHL_repeat"/>
</dbReference>
<dbReference type="PANTHER" id="PTHR42999:SF1">
    <property type="entry name" value="PENTAPEPTIDE REPEAT-CONTAINING PROTEIN"/>
    <property type="match status" value="1"/>
</dbReference>
<accession>A0A818A3B7</accession>
<dbReference type="PANTHER" id="PTHR42999">
    <property type="entry name" value="ANTIBIOTIC RESISTANCE PROTEIN MCBG"/>
    <property type="match status" value="1"/>
</dbReference>
<evidence type="ECO:0000256" key="1">
    <source>
        <dbReference type="ARBA" id="ARBA00022737"/>
    </source>
</evidence>
<proteinExistence type="predicted"/>
<evidence type="ECO:0000256" key="3">
    <source>
        <dbReference type="SAM" id="MobiDB-lite"/>
    </source>
</evidence>
<feature type="region of interest" description="Disordered" evidence="3">
    <location>
        <begin position="57"/>
        <end position="76"/>
    </location>
</feature>
<keyword evidence="4" id="KW-0812">Transmembrane</keyword>
<dbReference type="Pfam" id="PF01436">
    <property type="entry name" value="NHL"/>
    <property type="match status" value="1"/>
</dbReference>
<reference evidence="5" key="1">
    <citation type="submission" date="2021-02" db="EMBL/GenBank/DDBJ databases">
        <authorList>
            <person name="Nowell W R."/>
        </authorList>
    </citation>
    <scope>NUCLEOTIDE SEQUENCE</scope>
</reference>
<feature type="transmembrane region" description="Helical" evidence="4">
    <location>
        <begin position="28"/>
        <end position="50"/>
    </location>
</feature>
<dbReference type="CDD" id="cd05819">
    <property type="entry name" value="NHL"/>
    <property type="match status" value="1"/>
</dbReference>
<comment type="caution">
    <text evidence="5">The sequence shown here is derived from an EMBL/GenBank/DDBJ whole genome shotgun (WGS) entry which is preliminary data.</text>
</comment>